<organism evidence="1 2">
    <name type="scientific">Sphingomonas turrisvirgatae</name>
    <dbReference type="NCBI Taxonomy" id="1888892"/>
    <lineage>
        <taxon>Bacteria</taxon>
        <taxon>Pseudomonadati</taxon>
        <taxon>Pseudomonadota</taxon>
        <taxon>Alphaproteobacteria</taxon>
        <taxon>Sphingomonadales</taxon>
        <taxon>Sphingomonadaceae</taxon>
        <taxon>Sphingomonas</taxon>
    </lineage>
</organism>
<protein>
    <submittedName>
        <fullName evidence="1">Uncharacterized protein</fullName>
    </submittedName>
</protein>
<dbReference type="STRING" id="1888892.BFL28_12615"/>
<name>A0A1E3M1F7_9SPHN</name>
<accession>A0A1E3M1F7</accession>
<gene>
    <name evidence="1" type="ORF">BFL28_12615</name>
</gene>
<dbReference type="Proteomes" id="UP000094487">
    <property type="component" value="Unassembled WGS sequence"/>
</dbReference>
<comment type="caution">
    <text evidence="1">The sequence shown here is derived from an EMBL/GenBank/DDBJ whole genome shotgun (WGS) entry which is preliminary data.</text>
</comment>
<proteinExistence type="predicted"/>
<reference evidence="1 2" key="1">
    <citation type="submission" date="2016-08" db="EMBL/GenBank/DDBJ databases">
        <title>Draft genome of the agarase producing Sphingomonas sp. MCT13.</title>
        <authorList>
            <person name="D'Andrea M.M."/>
            <person name="Rossolini G.M."/>
            <person name="Thaller M.C."/>
        </authorList>
    </citation>
    <scope>NUCLEOTIDE SEQUENCE [LARGE SCALE GENOMIC DNA]</scope>
    <source>
        <strain evidence="1 2">MCT13</strain>
    </source>
</reference>
<dbReference type="AlphaFoldDB" id="A0A1E3M1F7"/>
<evidence type="ECO:0000313" key="2">
    <source>
        <dbReference type="Proteomes" id="UP000094487"/>
    </source>
</evidence>
<sequence>MLCAGTDRFGRLMAINVEDRALADGAQPVRVGDLAGDPAAIMSCKAVFGRKLTPALFCRTVGKTGNNPGLAKRQAANLIDRGEALVRRTLWSGHNEGQALLADDHCYWPICLY</sequence>
<dbReference type="EMBL" id="MDDS01000010">
    <property type="protein sequence ID" value="ODP38900.1"/>
    <property type="molecule type" value="Genomic_DNA"/>
</dbReference>
<evidence type="ECO:0000313" key="1">
    <source>
        <dbReference type="EMBL" id="ODP38900.1"/>
    </source>
</evidence>
<keyword evidence="2" id="KW-1185">Reference proteome</keyword>